<evidence type="ECO:0000256" key="2">
    <source>
        <dbReference type="ARBA" id="ARBA00022723"/>
    </source>
</evidence>
<reference evidence="7" key="5">
    <citation type="submission" date="2015-10" db="EMBL/GenBank/DDBJ databases">
        <authorList>
            <person name="Sakai H."/>
            <person name="Kawahara Y."/>
            <person name="Matsumoto T."/>
            <person name="Buell C.R."/>
            <person name="Itoh T."/>
        </authorList>
    </citation>
    <scope>NUCLEOTIDE SEQUENCE</scope>
</reference>
<dbReference type="EMBL" id="AK068849">
    <property type="protein sequence ID" value="BAG91123.1"/>
    <property type="molecule type" value="mRNA"/>
</dbReference>
<evidence type="ECO:0000256" key="4">
    <source>
        <dbReference type="ARBA" id="ARBA00022833"/>
    </source>
</evidence>
<reference evidence="7" key="3">
    <citation type="journal article" date="2013" name="Plant Cell Physiol.">
        <title>Rice Annotation Project Database (RAP-DB): an integrative and interactive database for rice genomics.</title>
        <authorList>
            <person name="Sakai H."/>
            <person name="Lee S.S."/>
            <person name="Tanaka T."/>
            <person name="Numa H."/>
            <person name="Kim J."/>
            <person name="Kawahara Y."/>
            <person name="Wakimoto H."/>
            <person name="Yang C.C."/>
            <person name="Iwamoto M."/>
            <person name="Abe T."/>
            <person name="Yamada Y."/>
            <person name="Muto A."/>
            <person name="Inokuchi H."/>
            <person name="Ikemura T."/>
            <person name="Matsumoto T."/>
            <person name="Sasaki T."/>
            <person name="Itoh T."/>
        </authorList>
    </citation>
    <scope>NUCLEOTIDE SEQUENCE</scope>
</reference>
<organism evidence="6">
    <name type="scientific">Oryza sativa subsp. japonica</name>
    <name type="common">Rice</name>
    <dbReference type="NCBI Taxonomy" id="39947"/>
    <lineage>
        <taxon>Eukaryota</taxon>
        <taxon>Viridiplantae</taxon>
        <taxon>Streptophyta</taxon>
        <taxon>Embryophyta</taxon>
        <taxon>Tracheophyta</taxon>
        <taxon>Spermatophyta</taxon>
        <taxon>Magnoliopsida</taxon>
        <taxon>Liliopsida</taxon>
        <taxon>Poales</taxon>
        <taxon>Poaceae</taxon>
        <taxon>BOP clade</taxon>
        <taxon>Oryzoideae</taxon>
        <taxon>Oryzeae</taxon>
        <taxon>Oryzinae</taxon>
        <taxon>Oryza</taxon>
        <taxon>Oryza sativa</taxon>
    </lineage>
</organism>
<gene>
    <name evidence="7" type="ordered locus">Os08g0208700</name>
    <name evidence="7" type="ORF">OSNPB_080208700</name>
</gene>
<evidence type="ECO:0000313" key="8">
    <source>
        <dbReference type="Proteomes" id="UP000059680"/>
    </source>
</evidence>
<dbReference type="PANTHER" id="PTHR46481">
    <property type="entry name" value="ZINC FINGER BED DOMAIN-CONTAINING PROTEIN 4"/>
    <property type="match status" value="1"/>
</dbReference>
<dbReference type="PANTHER" id="PTHR46481:SF10">
    <property type="entry name" value="ZINC FINGER BED DOMAIN-CONTAINING PROTEIN 39"/>
    <property type="match status" value="1"/>
</dbReference>
<reference evidence="7 8" key="4">
    <citation type="journal article" date="2013" name="Rice">
        <title>Improvement of the Oryza sativa Nipponbare reference genome using next generation sequence and optical map data.</title>
        <authorList>
            <person name="Kawahara Y."/>
            <person name="de la Bastide M."/>
            <person name="Hamilton J.P."/>
            <person name="Kanamori H."/>
            <person name="McCombie W.R."/>
            <person name="Ouyang S."/>
            <person name="Schwartz D.C."/>
            <person name="Tanaka T."/>
            <person name="Wu J."/>
            <person name="Zhou S."/>
            <person name="Childs K.L."/>
            <person name="Davidson R.M."/>
            <person name="Lin H."/>
            <person name="Quesada-Ocampo L."/>
            <person name="Vaillancourt B."/>
            <person name="Sakai H."/>
            <person name="Lee S.S."/>
            <person name="Kim J."/>
            <person name="Numa H."/>
            <person name="Itoh T."/>
            <person name="Buell C.R."/>
            <person name="Matsumoto T."/>
        </authorList>
    </citation>
    <scope>NUCLEOTIDE SEQUENCE [LARGE SCALE GENOMIC DNA]</scope>
    <source>
        <strain evidence="8">cv. Nipponbare</strain>
    </source>
</reference>
<dbReference type="GO" id="GO:0008270">
    <property type="term" value="F:zinc ion binding"/>
    <property type="evidence" value="ECO:0007669"/>
    <property type="project" value="UniProtKB-KW"/>
</dbReference>
<evidence type="ECO:0000313" key="6">
    <source>
        <dbReference type="EMBL" id="BAG91123.1"/>
    </source>
</evidence>
<dbReference type="HOGENOM" id="CLU_832580_0_0_1"/>
<dbReference type="AlphaFoldDB" id="B7EFH6"/>
<comment type="subcellular location">
    <subcellularLocation>
        <location evidence="1">Nucleus</location>
    </subcellularLocation>
</comment>
<dbReference type="STRING" id="39947.B7EFH6"/>
<name>B7EFH6_ORYSJ</name>
<proteinExistence type="evidence at transcript level"/>
<dbReference type="InterPro" id="IPR012337">
    <property type="entry name" value="RNaseH-like_sf"/>
</dbReference>
<evidence type="ECO:0000256" key="1">
    <source>
        <dbReference type="ARBA" id="ARBA00004123"/>
    </source>
</evidence>
<keyword evidence="2" id="KW-0479">Metal-binding</keyword>
<dbReference type="eggNOG" id="KOG1121">
    <property type="taxonomic scope" value="Eukaryota"/>
</dbReference>
<dbReference type="KEGG" id="dosa:Os08g0208700"/>
<keyword evidence="5" id="KW-0539">Nucleus</keyword>
<keyword evidence="4" id="KW-0862">Zinc</keyword>
<dbReference type="PaxDb" id="39947-B7EFH6"/>
<accession>B7EFH6</accession>
<dbReference type="Proteomes" id="UP000059680">
    <property type="component" value="Chromosome 8"/>
</dbReference>
<reference evidence="8" key="2">
    <citation type="journal article" date="2005" name="Nature">
        <title>The map-based sequence of the rice genome.</title>
        <authorList>
            <consortium name="International rice genome sequencing project (IRGSP)"/>
            <person name="Matsumoto T."/>
            <person name="Wu J."/>
            <person name="Kanamori H."/>
            <person name="Katayose Y."/>
            <person name="Fujisawa M."/>
            <person name="Namiki N."/>
            <person name="Mizuno H."/>
            <person name="Yamamoto K."/>
            <person name="Antonio B.A."/>
            <person name="Baba T."/>
            <person name="Sakata K."/>
            <person name="Nagamura Y."/>
            <person name="Aoki H."/>
            <person name="Arikawa K."/>
            <person name="Arita K."/>
            <person name="Bito T."/>
            <person name="Chiden Y."/>
            <person name="Fujitsuka N."/>
            <person name="Fukunaka R."/>
            <person name="Hamada M."/>
            <person name="Harada C."/>
            <person name="Hayashi A."/>
            <person name="Hijishita S."/>
            <person name="Honda M."/>
            <person name="Hosokawa S."/>
            <person name="Ichikawa Y."/>
            <person name="Idonuma A."/>
            <person name="Iijima M."/>
            <person name="Ikeda M."/>
            <person name="Ikeno M."/>
            <person name="Ito K."/>
            <person name="Ito S."/>
            <person name="Ito T."/>
            <person name="Ito Y."/>
            <person name="Ito Y."/>
            <person name="Iwabuchi A."/>
            <person name="Kamiya K."/>
            <person name="Karasawa W."/>
            <person name="Kurita K."/>
            <person name="Katagiri S."/>
            <person name="Kikuta A."/>
            <person name="Kobayashi H."/>
            <person name="Kobayashi N."/>
            <person name="Machita K."/>
            <person name="Maehara T."/>
            <person name="Masukawa M."/>
            <person name="Mizubayashi T."/>
            <person name="Mukai Y."/>
            <person name="Nagasaki H."/>
            <person name="Nagata Y."/>
            <person name="Naito S."/>
            <person name="Nakashima M."/>
            <person name="Nakama Y."/>
            <person name="Nakamichi Y."/>
            <person name="Nakamura M."/>
            <person name="Meguro A."/>
            <person name="Negishi M."/>
            <person name="Ohta I."/>
            <person name="Ohta T."/>
            <person name="Okamoto M."/>
            <person name="Ono N."/>
            <person name="Saji S."/>
            <person name="Sakaguchi M."/>
            <person name="Sakai K."/>
            <person name="Shibata M."/>
            <person name="Shimokawa T."/>
            <person name="Song J."/>
            <person name="Takazaki Y."/>
            <person name="Terasawa K."/>
            <person name="Tsugane M."/>
            <person name="Tsuji K."/>
            <person name="Ueda S."/>
            <person name="Waki K."/>
            <person name="Yamagata H."/>
            <person name="Yamamoto M."/>
            <person name="Yamamoto S."/>
            <person name="Yamane H."/>
            <person name="Yoshiki S."/>
            <person name="Yoshihara R."/>
            <person name="Yukawa K."/>
            <person name="Zhong H."/>
            <person name="Yano M."/>
            <person name="Yuan Q."/>
            <person name="Ouyang S."/>
            <person name="Liu J."/>
            <person name="Jones K.M."/>
            <person name="Gansberger K."/>
            <person name="Moffat K."/>
            <person name="Hill J."/>
            <person name="Bera J."/>
            <person name="Fadrosh D."/>
            <person name="Jin S."/>
            <person name="Johri S."/>
            <person name="Kim M."/>
            <person name="Overton L."/>
            <person name="Reardon M."/>
            <person name="Tsitrin T."/>
            <person name="Vuong H."/>
            <person name="Weaver B."/>
            <person name="Ciecko A."/>
            <person name="Tallon L."/>
            <person name="Jackson J."/>
            <person name="Pai G."/>
            <person name="Aken S.V."/>
            <person name="Utterback T."/>
            <person name="Reidmuller S."/>
            <person name="Feldblyum T."/>
            <person name="Hsiao J."/>
            <person name="Zismann V."/>
            <person name="Iobst S."/>
            <person name="de Vazeille A.R."/>
            <person name="Buell C.R."/>
            <person name="Ying K."/>
            <person name="Li Y."/>
            <person name="Lu T."/>
            <person name="Huang Y."/>
            <person name="Zhao Q."/>
            <person name="Feng Q."/>
            <person name="Zhang L."/>
            <person name="Zhu J."/>
            <person name="Weng Q."/>
            <person name="Mu J."/>
            <person name="Lu Y."/>
            <person name="Fan D."/>
            <person name="Liu Y."/>
            <person name="Guan J."/>
            <person name="Zhang Y."/>
            <person name="Yu S."/>
            <person name="Liu X."/>
            <person name="Zhang Y."/>
            <person name="Hong G."/>
            <person name="Han B."/>
            <person name="Choisne N."/>
            <person name="Demange N."/>
            <person name="Orjeda G."/>
            <person name="Samain S."/>
            <person name="Cattolico L."/>
            <person name="Pelletier E."/>
            <person name="Couloux A."/>
            <person name="Segurens B."/>
            <person name="Wincker P."/>
            <person name="D'Hont A."/>
            <person name="Scarpelli C."/>
            <person name="Weissenbach J."/>
            <person name="Salanoubat M."/>
            <person name="Quetier F."/>
            <person name="Yu Y."/>
            <person name="Kim H.R."/>
            <person name="Rambo T."/>
            <person name="Currie J."/>
            <person name="Collura K."/>
            <person name="Luo M."/>
            <person name="Yang T."/>
            <person name="Ammiraju J.S.S."/>
            <person name="Engler F."/>
            <person name="Soderlund C."/>
            <person name="Wing R.A."/>
            <person name="Palmer L.E."/>
            <person name="de la Bastide M."/>
            <person name="Spiegel L."/>
            <person name="Nascimento L."/>
            <person name="Zutavern T."/>
            <person name="O'Shaughnessy A."/>
            <person name="Dike S."/>
            <person name="Dedhia N."/>
            <person name="Preston R."/>
            <person name="Balija V."/>
            <person name="McCombie W.R."/>
            <person name="Chow T."/>
            <person name="Chen H."/>
            <person name="Chung M."/>
            <person name="Chen C."/>
            <person name="Shaw J."/>
            <person name="Wu H."/>
            <person name="Hsiao K."/>
            <person name="Chao Y."/>
            <person name="Chu M."/>
            <person name="Cheng C."/>
            <person name="Hour A."/>
            <person name="Lee P."/>
            <person name="Lin S."/>
            <person name="Lin Y."/>
            <person name="Liou J."/>
            <person name="Liu S."/>
            <person name="Hsing Y."/>
            <person name="Raghuvanshi S."/>
            <person name="Mohanty A."/>
            <person name="Bharti A.K."/>
            <person name="Gaur A."/>
            <person name="Gupta V."/>
            <person name="Kumar D."/>
            <person name="Ravi V."/>
            <person name="Vij S."/>
            <person name="Kapur A."/>
            <person name="Khurana P."/>
            <person name="Khurana P."/>
            <person name="Khurana J.P."/>
            <person name="Tyagi A.K."/>
            <person name="Gaikwad K."/>
            <person name="Singh A."/>
            <person name="Dalal V."/>
            <person name="Srivastava S."/>
            <person name="Dixit A."/>
            <person name="Pal A.K."/>
            <person name="Ghazi I.A."/>
            <person name="Yadav M."/>
            <person name="Pandit A."/>
            <person name="Bhargava A."/>
            <person name="Sureshbabu K."/>
            <person name="Batra K."/>
            <person name="Sharma T.R."/>
            <person name="Mohapatra T."/>
            <person name="Singh N.K."/>
            <person name="Messing J."/>
            <person name="Nelson A.B."/>
            <person name="Fuks G."/>
            <person name="Kavchok S."/>
            <person name="Keizer G."/>
            <person name="Linton E."/>
            <person name="Llaca V."/>
            <person name="Song R."/>
            <person name="Tanyolac B."/>
            <person name="Young S."/>
            <person name="Ho-Il K."/>
            <person name="Hahn J.H."/>
            <person name="Sangsakoo G."/>
            <person name="Vanavichit A."/>
            <person name="de Mattos Luiz.A.T."/>
            <person name="Zimmer P.D."/>
            <person name="Malone G."/>
            <person name="Dellagostin O."/>
            <person name="de Oliveira A.C."/>
            <person name="Bevan M."/>
            <person name="Bancroft I."/>
            <person name="Minx P."/>
            <person name="Cordum H."/>
            <person name="Wilson R."/>
            <person name="Cheng Z."/>
            <person name="Jin W."/>
            <person name="Jiang J."/>
            <person name="Leong S.A."/>
            <person name="Iwama H."/>
            <person name="Gojobori T."/>
            <person name="Itoh T."/>
            <person name="Niimura Y."/>
            <person name="Fujii Y."/>
            <person name="Habara T."/>
            <person name="Sakai H."/>
            <person name="Sato Y."/>
            <person name="Wilson G."/>
            <person name="Kumar K."/>
            <person name="McCouch S."/>
            <person name="Juretic N."/>
            <person name="Hoen D."/>
            <person name="Wright S."/>
            <person name="Bruskiewich R."/>
            <person name="Bureau T."/>
            <person name="Miyao A."/>
            <person name="Hirochika H."/>
            <person name="Nishikawa T."/>
            <person name="Kadowaki K."/>
            <person name="Sugiura M."/>
            <person name="Burr B."/>
            <person name="Sasaki T."/>
        </authorList>
    </citation>
    <scope>NUCLEOTIDE SEQUENCE [LARGE SCALE GENOMIC DNA]</scope>
    <source>
        <strain evidence="8">cv. Nipponbare</strain>
    </source>
</reference>
<dbReference type="OMA" id="QVRTHMI"/>
<dbReference type="EMBL" id="AP014964">
    <property type="protein sequence ID" value="BAT04327.1"/>
    <property type="molecule type" value="Genomic_DNA"/>
</dbReference>
<evidence type="ECO:0000256" key="3">
    <source>
        <dbReference type="ARBA" id="ARBA00022771"/>
    </source>
</evidence>
<dbReference type="SUPFAM" id="SSF53098">
    <property type="entry name" value="Ribonuclease H-like"/>
    <property type="match status" value="1"/>
</dbReference>
<reference evidence="6" key="1">
    <citation type="journal article" date="2003" name="Science">
        <title>Collection, Mapping, and Annotation of Over 28,000 cDNA Clones from japonica Rice.</title>
        <authorList>
            <person name="Kikuchi S."/>
            <person name="Satoh K."/>
            <person name="Nagata T."/>
            <person name="Kawagashira N."/>
            <person name="Doi K."/>
            <person name="Kishimoto N."/>
            <person name="Yazaki J."/>
            <person name="Ishikawa M."/>
            <person name="Yamada H."/>
            <person name="Ooka H."/>
            <person name="Hotta I."/>
            <person name="Kojima K."/>
            <person name="Namiki T."/>
            <person name="Ohneda E."/>
            <person name="Yahagi W."/>
            <person name="Suzuki K."/>
            <person name="Li C."/>
            <person name="Ohtsuki K."/>
            <person name="Shishiki T."/>
            <person name="Otomo Y."/>
            <person name="Murakami K."/>
            <person name="Iida Y."/>
            <person name="Sugano S."/>
            <person name="Fujimura T."/>
            <person name="Suzuki Y."/>
            <person name="Tsunoda Y."/>
            <person name="Kurosaki T."/>
            <person name="Kodama T."/>
            <person name="Masuda H."/>
            <person name="Kobayashi M."/>
            <person name="Xie Q."/>
            <person name="Lu M."/>
            <person name="Narikawa R."/>
            <person name="Sugiyama A."/>
            <person name="Mizuno K."/>
            <person name="Yokomizo S."/>
            <person name="Niikura J."/>
            <person name="Ikeda R."/>
            <person name="Ishibiki J."/>
            <person name="Kawamata M."/>
            <person name="Yoshimura A."/>
            <person name="Miura J."/>
            <person name="Kusumegi T."/>
            <person name="Oka M."/>
            <person name="Ryu R."/>
            <person name="Ueda M."/>
            <person name="Matsubara K."/>
            <person name="Kawai J."/>
            <person name="Carninci P."/>
            <person name="Adachi J."/>
            <person name="Aizawa K."/>
            <person name="Arakawa T."/>
            <person name="Fukuda S."/>
            <person name="Hara A."/>
            <person name="Hashidume W."/>
            <person name="Hayatsu N."/>
            <person name="Imotani K."/>
            <person name="Ishii Y."/>
            <person name="Itoh M."/>
            <person name="Kagawa I."/>
            <person name="Kondo S."/>
            <person name="Konno H."/>
            <person name="Miyazaki A."/>
            <person name="Osato N."/>
            <person name="Ota Y."/>
            <person name="Saito R."/>
            <person name="Sasaki D."/>
            <person name="Sato K."/>
            <person name="Shibata K."/>
            <person name="Shinagawa A."/>
            <person name="Shiraki T."/>
            <person name="Yoshino M."/>
            <person name="Hayashizaki Y."/>
        </authorList>
    </citation>
    <scope>NUCLEOTIDE SEQUENCE</scope>
</reference>
<evidence type="ECO:0000256" key="5">
    <source>
        <dbReference type="ARBA" id="ARBA00023242"/>
    </source>
</evidence>
<dbReference type="Gramene" id="Os08t0208700-01">
    <property type="protein sequence ID" value="Os08t0208700-01"/>
    <property type="gene ID" value="Os08g0208700"/>
</dbReference>
<dbReference type="GO" id="GO:0005634">
    <property type="term" value="C:nucleus"/>
    <property type="evidence" value="ECO:0000318"/>
    <property type="project" value="GO_Central"/>
</dbReference>
<dbReference type="SMART" id="SM00614">
    <property type="entry name" value="ZnF_BED"/>
    <property type="match status" value="1"/>
</dbReference>
<protein>
    <submittedName>
        <fullName evidence="7">Os08g0208700 protein</fullName>
    </submittedName>
    <submittedName>
        <fullName evidence="6">cDNA clone:J013168N22, full insert sequence</fullName>
    </submittedName>
</protein>
<dbReference type="GO" id="GO:0006357">
    <property type="term" value="P:regulation of transcription by RNA polymerase II"/>
    <property type="evidence" value="ECO:0000318"/>
    <property type="project" value="GO_Central"/>
</dbReference>
<dbReference type="InterPro" id="IPR052035">
    <property type="entry name" value="ZnF_BED_domain_contain"/>
</dbReference>
<keyword evidence="8" id="KW-1185">Reference proteome</keyword>
<sequence>MRIGWLILNVLRIGWNILKFLVCMSPTLGRRFHTRDRAARHLCRRLARSLAVLRRCLARRPPPPRRRHASSIPSLGSVLWFSPMSTSLAEVPQGGHIKEVIAEGSSGGLSSSTQLLATKRKLAASNPPTAKRRRSPIALPIVRSPGVRQIISQNEVIMERSQVAGQMSPSAESPRARSMSPVARFVSSPSAIPIELDVETQPRESTQSTPHVVTHRSGKRTLKSLIWKEFKPFYSSTGKVLYGKCIHCSKVIKANRGSGTSQCHRHLLKCPLRIRVQQLVESLHSSLSPNASVLKDWKFDPDVARAELLRMLVLQELPFSFVEHPGFRRFCASLNPYFRVLSRITIKGDCLAAYQEQKLALFEVLRKTNSRVSLAADMWSSNQNLGYMCITCHFIDNEWNIQKRIIRFTQVRTHMIV</sequence>
<evidence type="ECO:0000313" key="7">
    <source>
        <dbReference type="EMBL" id="BAT04327.1"/>
    </source>
</evidence>
<keyword evidence="3" id="KW-0863">Zinc-finger</keyword>